<dbReference type="InterPro" id="IPR033985">
    <property type="entry name" value="SusD-like_N"/>
</dbReference>
<comment type="similarity">
    <text evidence="2">Belongs to the SusD family.</text>
</comment>
<evidence type="ECO:0000256" key="2">
    <source>
        <dbReference type="ARBA" id="ARBA00006275"/>
    </source>
</evidence>
<dbReference type="AlphaFoldDB" id="A0A1I2ZIH3"/>
<reference evidence="8 9" key="1">
    <citation type="submission" date="2016-10" db="EMBL/GenBank/DDBJ databases">
        <authorList>
            <person name="de Groot N.N."/>
        </authorList>
    </citation>
    <scope>NUCLEOTIDE SEQUENCE [LARGE SCALE GENOMIC DNA]</scope>
    <source>
        <strain evidence="8 9">DSM 18684</strain>
    </source>
</reference>
<organism evidence="8 9">
    <name type="scientific">Pedobacter insulae</name>
    <dbReference type="NCBI Taxonomy" id="414048"/>
    <lineage>
        <taxon>Bacteria</taxon>
        <taxon>Pseudomonadati</taxon>
        <taxon>Bacteroidota</taxon>
        <taxon>Sphingobacteriia</taxon>
        <taxon>Sphingobacteriales</taxon>
        <taxon>Sphingobacteriaceae</taxon>
        <taxon>Pedobacter</taxon>
    </lineage>
</organism>
<dbReference type="Proteomes" id="UP000199666">
    <property type="component" value="Unassembled WGS sequence"/>
</dbReference>
<evidence type="ECO:0000259" key="7">
    <source>
        <dbReference type="Pfam" id="PF14322"/>
    </source>
</evidence>
<dbReference type="InterPro" id="IPR011990">
    <property type="entry name" value="TPR-like_helical_dom_sf"/>
</dbReference>
<evidence type="ECO:0000259" key="6">
    <source>
        <dbReference type="Pfam" id="PF07980"/>
    </source>
</evidence>
<dbReference type="Pfam" id="PF14322">
    <property type="entry name" value="SusD-like_3"/>
    <property type="match status" value="1"/>
</dbReference>
<evidence type="ECO:0000256" key="4">
    <source>
        <dbReference type="ARBA" id="ARBA00023136"/>
    </source>
</evidence>
<keyword evidence="3" id="KW-0732">Signal</keyword>
<dbReference type="GO" id="GO:0009279">
    <property type="term" value="C:cell outer membrane"/>
    <property type="evidence" value="ECO:0007669"/>
    <property type="project" value="UniProtKB-SubCell"/>
</dbReference>
<protein>
    <submittedName>
        <fullName evidence="8">SusD family protein</fullName>
    </submittedName>
</protein>
<dbReference type="STRING" id="414048.SAMN04489864_11056"/>
<evidence type="ECO:0000256" key="5">
    <source>
        <dbReference type="ARBA" id="ARBA00023237"/>
    </source>
</evidence>
<evidence type="ECO:0000313" key="9">
    <source>
        <dbReference type="Proteomes" id="UP000199666"/>
    </source>
</evidence>
<feature type="domain" description="SusD-like N-terminal" evidence="7">
    <location>
        <begin position="81"/>
        <end position="219"/>
    </location>
</feature>
<dbReference type="RefSeq" id="WP_090996443.1">
    <property type="nucleotide sequence ID" value="NZ_FOPP01000010.1"/>
</dbReference>
<feature type="domain" description="RagB/SusD" evidence="6">
    <location>
        <begin position="308"/>
        <end position="453"/>
    </location>
</feature>
<accession>A0A1I2ZIH3</accession>
<gene>
    <name evidence="8" type="ORF">SAMN04489864_11056</name>
</gene>
<dbReference type="EMBL" id="FOPP01000010">
    <property type="protein sequence ID" value="SFH37652.1"/>
    <property type="molecule type" value="Genomic_DNA"/>
</dbReference>
<dbReference type="Gene3D" id="1.25.40.390">
    <property type="match status" value="1"/>
</dbReference>
<comment type="subcellular location">
    <subcellularLocation>
        <location evidence="1">Cell outer membrane</location>
    </subcellularLocation>
</comment>
<sequence>MKLKSLIFGIIAICFCSCEKFLQIGPPKQSLVQSEIFKTDELATTAITGIYSQMALTGYASGNGGSISVITGLSADDLVGYVTTLNFYENDIPTTNTTITTLWQSPYKSIYSANAVLEGLSSPNGVSEPIKAQLRGEALFVRAFANFCLVNLFGPVPLNLNTDYRIMAVEPRSSVDVIYQQIVKDLREAEGLLPENYVTTERVRPNKSAVQALLARVYLYNEDWANADKYASMVIAKTATYKLVAYDDIFLKNSQEAIWQLVPTAGGNTADGSVMILTATPTFASLRPDFVQNAFEANDKRKAAWVRTYTNTTGTYYYPFKYKVKTSSTISEYSMIFRLAEQYLIRAEARGHLNQLSSAIDDIDQIRSRAGLSLIKNINPSISQSNLLQAIENERRVELFAEWGHRWFDIKRSGKADQILAPIKAKWQSTDQLYPIPSAEITRNKSLVQNKGY</sequence>
<evidence type="ECO:0000256" key="1">
    <source>
        <dbReference type="ARBA" id="ARBA00004442"/>
    </source>
</evidence>
<dbReference type="InterPro" id="IPR012944">
    <property type="entry name" value="SusD_RagB_dom"/>
</dbReference>
<dbReference type="CDD" id="cd08977">
    <property type="entry name" value="SusD"/>
    <property type="match status" value="1"/>
</dbReference>
<dbReference type="SUPFAM" id="SSF48452">
    <property type="entry name" value="TPR-like"/>
    <property type="match status" value="1"/>
</dbReference>
<keyword evidence="9" id="KW-1185">Reference proteome</keyword>
<proteinExistence type="inferred from homology"/>
<evidence type="ECO:0000256" key="3">
    <source>
        <dbReference type="ARBA" id="ARBA00022729"/>
    </source>
</evidence>
<dbReference type="OrthoDB" id="621570at2"/>
<dbReference type="Pfam" id="PF07980">
    <property type="entry name" value="SusD_RagB"/>
    <property type="match status" value="1"/>
</dbReference>
<name>A0A1I2ZIH3_9SPHI</name>
<keyword evidence="4" id="KW-0472">Membrane</keyword>
<evidence type="ECO:0000313" key="8">
    <source>
        <dbReference type="EMBL" id="SFH37652.1"/>
    </source>
</evidence>
<keyword evidence="5" id="KW-0998">Cell outer membrane</keyword>